<protein>
    <submittedName>
        <fullName evidence="2">Uncharacterized protein</fullName>
    </submittedName>
</protein>
<name>A0A9P0A762_BEMTA</name>
<dbReference type="Proteomes" id="UP001152759">
    <property type="component" value="Chromosome 3"/>
</dbReference>
<dbReference type="AlphaFoldDB" id="A0A9P0A762"/>
<proteinExistence type="predicted"/>
<dbReference type="EMBL" id="OU963864">
    <property type="protein sequence ID" value="CAH0387100.1"/>
    <property type="molecule type" value="Genomic_DNA"/>
</dbReference>
<organism evidence="2 3">
    <name type="scientific">Bemisia tabaci</name>
    <name type="common">Sweetpotato whitefly</name>
    <name type="synonym">Aleurodes tabaci</name>
    <dbReference type="NCBI Taxonomy" id="7038"/>
    <lineage>
        <taxon>Eukaryota</taxon>
        <taxon>Metazoa</taxon>
        <taxon>Ecdysozoa</taxon>
        <taxon>Arthropoda</taxon>
        <taxon>Hexapoda</taxon>
        <taxon>Insecta</taxon>
        <taxon>Pterygota</taxon>
        <taxon>Neoptera</taxon>
        <taxon>Paraneoptera</taxon>
        <taxon>Hemiptera</taxon>
        <taxon>Sternorrhyncha</taxon>
        <taxon>Aleyrodoidea</taxon>
        <taxon>Aleyrodidae</taxon>
        <taxon>Aleyrodinae</taxon>
        <taxon>Bemisia</taxon>
    </lineage>
</organism>
<accession>A0A9P0A762</accession>
<keyword evidence="3" id="KW-1185">Reference proteome</keyword>
<feature type="region of interest" description="Disordered" evidence="1">
    <location>
        <begin position="164"/>
        <end position="187"/>
    </location>
</feature>
<evidence type="ECO:0000256" key="1">
    <source>
        <dbReference type="SAM" id="MobiDB-lite"/>
    </source>
</evidence>
<reference evidence="2" key="1">
    <citation type="submission" date="2021-12" db="EMBL/GenBank/DDBJ databases">
        <authorList>
            <person name="King R."/>
        </authorList>
    </citation>
    <scope>NUCLEOTIDE SEQUENCE</scope>
</reference>
<evidence type="ECO:0000313" key="3">
    <source>
        <dbReference type="Proteomes" id="UP001152759"/>
    </source>
</evidence>
<gene>
    <name evidence="2" type="ORF">BEMITA_LOCUS6154</name>
</gene>
<evidence type="ECO:0000313" key="2">
    <source>
        <dbReference type="EMBL" id="CAH0387100.1"/>
    </source>
</evidence>
<sequence length="241" mass="26806">MAPKVNLFDLFNKKGTTPVTRGLVENLSSEEGHLFLEDVVDRFLLLISLILELVMYLVEVNNDEEAWHAYCSKKLELLKLHPRWSTQALSLKVPVTPCSTLGGMSALAGITPQLLKLSWQCVRRDVEVDKERLRIIQVCPVTGNLESVPVCSCASPHNDDFSLTPLREESSDLDEGSEGSFHTPQPDTVDKPITDRFSISNLDARPPCYSAVSAKVTRGVVVAFCLQQPCSYYLCVNLILQ</sequence>